<evidence type="ECO:0000256" key="1">
    <source>
        <dbReference type="SAM" id="Phobius"/>
    </source>
</evidence>
<dbReference type="EMBL" id="DXBY01000211">
    <property type="protein sequence ID" value="HIZ36563.1"/>
    <property type="molecule type" value="Genomic_DNA"/>
</dbReference>
<evidence type="ECO:0008006" key="4">
    <source>
        <dbReference type="Google" id="ProtNLM"/>
    </source>
</evidence>
<evidence type="ECO:0000313" key="2">
    <source>
        <dbReference type="EMBL" id="HIZ36563.1"/>
    </source>
</evidence>
<reference evidence="2" key="1">
    <citation type="journal article" date="2021" name="PeerJ">
        <title>Extensive microbial diversity within the chicken gut microbiome revealed by metagenomics and culture.</title>
        <authorList>
            <person name="Gilroy R."/>
            <person name="Ravi A."/>
            <person name="Getino M."/>
            <person name="Pursley I."/>
            <person name="Horton D.L."/>
            <person name="Alikhan N.F."/>
            <person name="Baker D."/>
            <person name="Gharbi K."/>
            <person name="Hall N."/>
            <person name="Watson M."/>
            <person name="Adriaenssens E.M."/>
            <person name="Foster-Nyarko E."/>
            <person name="Jarju S."/>
            <person name="Secka A."/>
            <person name="Antonio M."/>
            <person name="Oren A."/>
            <person name="Chaudhuri R.R."/>
            <person name="La Ragione R."/>
            <person name="Hildebrand F."/>
            <person name="Pallen M.J."/>
        </authorList>
    </citation>
    <scope>NUCLEOTIDE SEQUENCE</scope>
    <source>
        <strain evidence="2">ChiGjej4B4-7305</strain>
    </source>
</reference>
<dbReference type="Gene3D" id="1.20.1250.20">
    <property type="entry name" value="MFS general substrate transporter like domains"/>
    <property type="match status" value="1"/>
</dbReference>
<sequence>MRAIRLQAALWAPALVLVALSPGLTSAAVALTLMWVMAPLVRVSIESWIADHIPTGERGRLQAKRGVANAVASPLGPVLCGALITGYGFPTTLGLLAMTAAVAGLATISGPDRKT</sequence>
<accession>A0A9D2J4R8</accession>
<name>A0A9D2J4R8_9MICO</name>
<keyword evidence="1" id="KW-0812">Transmembrane</keyword>
<dbReference type="Proteomes" id="UP000824037">
    <property type="component" value="Unassembled WGS sequence"/>
</dbReference>
<comment type="caution">
    <text evidence="2">The sequence shown here is derived from an EMBL/GenBank/DDBJ whole genome shotgun (WGS) entry which is preliminary data.</text>
</comment>
<keyword evidence="1" id="KW-0472">Membrane</keyword>
<dbReference type="InterPro" id="IPR036259">
    <property type="entry name" value="MFS_trans_sf"/>
</dbReference>
<reference evidence="2" key="2">
    <citation type="submission" date="2021-04" db="EMBL/GenBank/DDBJ databases">
        <authorList>
            <person name="Gilroy R."/>
        </authorList>
    </citation>
    <scope>NUCLEOTIDE SEQUENCE</scope>
    <source>
        <strain evidence="2">ChiGjej4B4-7305</strain>
    </source>
</reference>
<dbReference type="SUPFAM" id="SSF103473">
    <property type="entry name" value="MFS general substrate transporter"/>
    <property type="match status" value="1"/>
</dbReference>
<keyword evidence="1" id="KW-1133">Transmembrane helix</keyword>
<proteinExistence type="predicted"/>
<protein>
    <recommendedName>
        <fullName evidence="4">MFS transporter</fullName>
    </recommendedName>
</protein>
<evidence type="ECO:0000313" key="3">
    <source>
        <dbReference type="Proteomes" id="UP000824037"/>
    </source>
</evidence>
<feature type="transmembrane region" description="Helical" evidence="1">
    <location>
        <begin position="87"/>
        <end position="108"/>
    </location>
</feature>
<dbReference type="AlphaFoldDB" id="A0A9D2J4R8"/>
<organism evidence="2 3">
    <name type="scientific">Candidatus Ruania gallistercoris</name>
    <dbReference type="NCBI Taxonomy" id="2838746"/>
    <lineage>
        <taxon>Bacteria</taxon>
        <taxon>Bacillati</taxon>
        <taxon>Actinomycetota</taxon>
        <taxon>Actinomycetes</taxon>
        <taxon>Micrococcales</taxon>
        <taxon>Ruaniaceae</taxon>
        <taxon>Ruania</taxon>
    </lineage>
</organism>
<gene>
    <name evidence="2" type="ORF">H9815_12360</name>
</gene>